<evidence type="ECO:0000313" key="5">
    <source>
        <dbReference type="EMBL" id="QHS92629.1"/>
    </source>
</evidence>
<keyword evidence="1" id="KW-0479">Metal-binding</keyword>
<keyword evidence="3" id="KW-0862">Zinc</keyword>
<evidence type="ECO:0000259" key="4">
    <source>
        <dbReference type="PROSITE" id="PS51039"/>
    </source>
</evidence>
<dbReference type="Gene3D" id="4.10.1110.10">
    <property type="entry name" value="AN1-like Zinc finger"/>
    <property type="match status" value="1"/>
</dbReference>
<evidence type="ECO:0000256" key="2">
    <source>
        <dbReference type="ARBA" id="ARBA00022771"/>
    </source>
</evidence>
<accession>A0A6C0BM23</accession>
<sequence length="67" mass="7708">MRCVIEKCCNKAVLIVGDCKYCGGQYCLIHRLPESHHCTGLETCRKVHFERNCDKIMSEKITPPIVR</sequence>
<keyword evidence="2" id="KW-0863">Zinc-finger</keyword>
<evidence type="ECO:0000256" key="3">
    <source>
        <dbReference type="ARBA" id="ARBA00022833"/>
    </source>
</evidence>
<feature type="domain" description="AN1-type" evidence="4">
    <location>
        <begin position="1"/>
        <end position="46"/>
    </location>
</feature>
<dbReference type="SUPFAM" id="SSF118310">
    <property type="entry name" value="AN1-like Zinc finger"/>
    <property type="match status" value="1"/>
</dbReference>
<organism evidence="5">
    <name type="scientific">viral metagenome</name>
    <dbReference type="NCBI Taxonomy" id="1070528"/>
    <lineage>
        <taxon>unclassified sequences</taxon>
        <taxon>metagenomes</taxon>
        <taxon>organismal metagenomes</taxon>
    </lineage>
</organism>
<proteinExistence type="predicted"/>
<protein>
    <recommendedName>
        <fullName evidence="4">AN1-type domain-containing protein</fullName>
    </recommendedName>
</protein>
<evidence type="ECO:0000256" key="1">
    <source>
        <dbReference type="ARBA" id="ARBA00022723"/>
    </source>
</evidence>
<dbReference type="EMBL" id="MN739183">
    <property type="protein sequence ID" value="QHS92629.1"/>
    <property type="molecule type" value="Genomic_DNA"/>
</dbReference>
<dbReference type="InterPro" id="IPR035896">
    <property type="entry name" value="AN1-like_Znf"/>
</dbReference>
<name>A0A6C0BM23_9ZZZZ</name>
<dbReference type="Pfam" id="PF01428">
    <property type="entry name" value="zf-AN1"/>
    <property type="match status" value="1"/>
</dbReference>
<dbReference type="InterPro" id="IPR000058">
    <property type="entry name" value="Znf_AN1"/>
</dbReference>
<reference evidence="5" key="1">
    <citation type="journal article" date="2020" name="Nature">
        <title>Giant virus diversity and host interactions through global metagenomics.</title>
        <authorList>
            <person name="Schulz F."/>
            <person name="Roux S."/>
            <person name="Paez-Espino D."/>
            <person name="Jungbluth S."/>
            <person name="Walsh D.A."/>
            <person name="Denef V.J."/>
            <person name="McMahon K.D."/>
            <person name="Konstantinidis K.T."/>
            <person name="Eloe-Fadrosh E.A."/>
            <person name="Kyrpides N.C."/>
            <person name="Woyke T."/>
        </authorList>
    </citation>
    <scope>NUCLEOTIDE SEQUENCE</scope>
    <source>
        <strain evidence="5">GVMAG-M-3300014204-73</strain>
    </source>
</reference>
<dbReference type="AlphaFoldDB" id="A0A6C0BM23"/>
<dbReference type="PROSITE" id="PS51039">
    <property type="entry name" value="ZF_AN1"/>
    <property type="match status" value="1"/>
</dbReference>
<dbReference type="GO" id="GO:0008270">
    <property type="term" value="F:zinc ion binding"/>
    <property type="evidence" value="ECO:0007669"/>
    <property type="project" value="UniProtKB-KW"/>
</dbReference>
<dbReference type="SMART" id="SM00154">
    <property type="entry name" value="ZnF_AN1"/>
    <property type="match status" value="1"/>
</dbReference>